<dbReference type="AlphaFoldDB" id="A0A0M3JF77"/>
<accession>A0A0M3JF77</accession>
<dbReference type="WBParaSite" id="ASIM_0000627701-mRNA-1">
    <property type="protein sequence ID" value="ASIM_0000627701-mRNA-1"/>
    <property type="gene ID" value="ASIM_0000627701"/>
</dbReference>
<name>A0A0M3JF77_ANISI</name>
<protein>
    <submittedName>
        <fullName evidence="1">Ovule protein</fullName>
    </submittedName>
</protein>
<sequence length="54" mass="6078">LTSMGFTNREANIEGVYLEKILLNLRSIIGSYSKGLAQFYLVVCSSLIKEESMF</sequence>
<evidence type="ECO:0000313" key="1">
    <source>
        <dbReference type="WBParaSite" id="ASIM_0000627701-mRNA-1"/>
    </source>
</evidence>
<proteinExistence type="predicted"/>
<organism evidence="1">
    <name type="scientific">Anisakis simplex</name>
    <name type="common">Herring worm</name>
    <dbReference type="NCBI Taxonomy" id="6269"/>
    <lineage>
        <taxon>Eukaryota</taxon>
        <taxon>Metazoa</taxon>
        <taxon>Ecdysozoa</taxon>
        <taxon>Nematoda</taxon>
        <taxon>Chromadorea</taxon>
        <taxon>Rhabditida</taxon>
        <taxon>Spirurina</taxon>
        <taxon>Ascaridomorpha</taxon>
        <taxon>Ascaridoidea</taxon>
        <taxon>Anisakidae</taxon>
        <taxon>Anisakis</taxon>
        <taxon>Anisakis simplex complex</taxon>
    </lineage>
</organism>
<reference evidence="1" key="1">
    <citation type="submission" date="2017-02" db="UniProtKB">
        <authorList>
            <consortium name="WormBaseParasite"/>
        </authorList>
    </citation>
    <scope>IDENTIFICATION</scope>
</reference>